<keyword evidence="5" id="KW-0762">Sugar transport</keyword>
<feature type="transmembrane region" description="Helical" evidence="11">
    <location>
        <begin position="389"/>
        <end position="407"/>
    </location>
</feature>
<dbReference type="EMBL" id="AP035881">
    <property type="protein sequence ID" value="BFP45600.1"/>
    <property type="molecule type" value="Genomic_DNA"/>
</dbReference>
<dbReference type="PANTHER" id="PTHR32196">
    <property type="entry name" value="ABC TRANSPORTER PERMEASE PROTEIN YPHD-RELATED-RELATED"/>
    <property type="match status" value="1"/>
</dbReference>
<feature type="transmembrane region" description="Helical" evidence="11">
    <location>
        <begin position="259"/>
        <end position="277"/>
    </location>
</feature>
<keyword evidence="7 11" id="KW-1133">Transmembrane helix</keyword>
<evidence type="ECO:0000256" key="3">
    <source>
        <dbReference type="ARBA" id="ARBA00022475"/>
    </source>
</evidence>
<feature type="transmembrane region" description="Helical" evidence="11">
    <location>
        <begin position="235"/>
        <end position="253"/>
    </location>
</feature>
<feature type="transmembrane region" description="Helical" evidence="11">
    <location>
        <begin position="41"/>
        <end position="61"/>
    </location>
</feature>
<feature type="transmembrane region" description="Helical" evidence="11">
    <location>
        <begin position="123"/>
        <end position="144"/>
    </location>
</feature>
<feature type="transmembrane region" description="Helical" evidence="11">
    <location>
        <begin position="100"/>
        <end position="117"/>
    </location>
</feature>
<gene>
    <name evidence="12" type="ORF">KCMC57_19680</name>
</gene>
<reference evidence="12" key="1">
    <citation type="submission" date="2024-07" db="EMBL/GenBank/DDBJ databases">
        <title>Complete genome sequences of cellulolytic bacteria, Kitasatospora sp. CMC57 and Streptomyces sp. CMC78, isolated from Japanese agricultural soil.</title>
        <authorList>
            <person name="Hashimoto T."/>
            <person name="Ito M."/>
            <person name="Iwamoto M."/>
            <person name="Fukahori D."/>
            <person name="Shoda T."/>
            <person name="Sakoda M."/>
            <person name="Morohoshi T."/>
            <person name="Mitsuboshi M."/>
            <person name="Nishizawa T."/>
        </authorList>
    </citation>
    <scope>NUCLEOTIDE SEQUENCE</scope>
    <source>
        <strain evidence="12">CMC57</strain>
    </source>
</reference>
<dbReference type="GO" id="GO:0005886">
    <property type="term" value="C:plasma membrane"/>
    <property type="evidence" value="ECO:0007669"/>
    <property type="project" value="UniProtKB-SubCell"/>
</dbReference>
<evidence type="ECO:0000256" key="2">
    <source>
        <dbReference type="ARBA" id="ARBA00022448"/>
    </source>
</evidence>
<evidence type="ECO:0000313" key="12">
    <source>
        <dbReference type="EMBL" id="BFP45600.1"/>
    </source>
</evidence>
<comment type="function">
    <text evidence="9">Part of the binding-protein-dependent transport system for D-xylose. Probably responsible for the translocation of the substrate across the membrane.</text>
</comment>
<sequence>MSTNQTTEAPAPAIDPRLLVREQGFAGYVGEFKRKMKSGDLGSVPVVLGLVLIAAIFQGLTGDFLNADNLTNITLWIAGPGLIAVGIVFVLLLGEIDLSLGSIAGVSAAVAGVLSARSGVNEWLSILIALAAAVAMGALHGFFFAKIGVPAFVVTLAGLLAWSGLQQFVLGDKGTANVLNDGVIANLDHYFVGDGDIAATWIFALAGVALFLAGQLLDAKRRSSAGLASRPVSEIALRTGVIGLIAIAAAATLNQSQGLPLPLVIFLGIVVITDFVLRRTSYGRQIFAVGGGIEAARRAGINVAWVRISVFMISAGMAALGGLFIMSQQGSADKALGSGNVLMNSIAAAVIGGTSLFGGRGKTWSALLGILVIQSIITGLDLVHVNQSIQYMITGAVLLAAVVLDSVSRRTQKSSGRG</sequence>
<keyword evidence="2" id="KW-0813">Transport</keyword>
<feature type="transmembrane region" description="Helical" evidence="11">
    <location>
        <begin position="364"/>
        <end position="383"/>
    </location>
</feature>
<dbReference type="PANTHER" id="PTHR32196:SF32">
    <property type="entry name" value="XYLOSE TRANSPORT SYSTEM PERMEASE PROTEIN XYLH"/>
    <property type="match status" value="1"/>
</dbReference>
<feature type="transmembrane region" description="Helical" evidence="11">
    <location>
        <begin position="151"/>
        <end position="170"/>
    </location>
</feature>
<feature type="transmembrane region" description="Helical" evidence="11">
    <location>
        <begin position="304"/>
        <end position="326"/>
    </location>
</feature>
<dbReference type="RefSeq" id="WP_407988092.1">
    <property type="nucleotide sequence ID" value="NZ_AP035881.2"/>
</dbReference>
<evidence type="ECO:0000256" key="9">
    <source>
        <dbReference type="ARBA" id="ARBA00035611"/>
    </source>
</evidence>
<dbReference type="Pfam" id="PF02653">
    <property type="entry name" value="BPD_transp_2"/>
    <property type="match status" value="1"/>
</dbReference>
<protein>
    <recommendedName>
        <fullName evidence="10">Xylose transport system permease protein XylH</fullName>
    </recommendedName>
</protein>
<keyword evidence="4" id="KW-0997">Cell inner membrane</keyword>
<evidence type="ECO:0000256" key="11">
    <source>
        <dbReference type="SAM" id="Phobius"/>
    </source>
</evidence>
<proteinExistence type="predicted"/>
<evidence type="ECO:0000256" key="10">
    <source>
        <dbReference type="ARBA" id="ARBA00035686"/>
    </source>
</evidence>
<keyword evidence="6 11" id="KW-0812">Transmembrane</keyword>
<evidence type="ECO:0000256" key="6">
    <source>
        <dbReference type="ARBA" id="ARBA00022692"/>
    </source>
</evidence>
<evidence type="ECO:0000256" key="5">
    <source>
        <dbReference type="ARBA" id="ARBA00022597"/>
    </source>
</evidence>
<organism evidence="12">
    <name type="scientific">Kitasatospora sp. CMC57</name>
    <dbReference type="NCBI Taxonomy" id="3231513"/>
    <lineage>
        <taxon>Bacteria</taxon>
        <taxon>Bacillati</taxon>
        <taxon>Actinomycetota</taxon>
        <taxon>Actinomycetes</taxon>
        <taxon>Kitasatosporales</taxon>
        <taxon>Streptomycetaceae</taxon>
        <taxon>Kitasatospora</taxon>
    </lineage>
</organism>
<dbReference type="GO" id="GO:0022857">
    <property type="term" value="F:transmembrane transporter activity"/>
    <property type="evidence" value="ECO:0007669"/>
    <property type="project" value="InterPro"/>
</dbReference>
<feature type="transmembrane region" description="Helical" evidence="11">
    <location>
        <begin position="73"/>
        <end position="93"/>
    </location>
</feature>
<evidence type="ECO:0000256" key="1">
    <source>
        <dbReference type="ARBA" id="ARBA00004651"/>
    </source>
</evidence>
<feature type="transmembrane region" description="Helical" evidence="11">
    <location>
        <begin position="338"/>
        <end position="357"/>
    </location>
</feature>
<name>A0AB33JYI9_9ACTN</name>
<dbReference type="AlphaFoldDB" id="A0AB33JYI9"/>
<keyword evidence="3" id="KW-1003">Cell membrane</keyword>
<feature type="transmembrane region" description="Helical" evidence="11">
    <location>
        <begin position="197"/>
        <end position="214"/>
    </location>
</feature>
<evidence type="ECO:0000256" key="8">
    <source>
        <dbReference type="ARBA" id="ARBA00023136"/>
    </source>
</evidence>
<accession>A0AB33JYI9</accession>
<comment type="subcellular location">
    <subcellularLocation>
        <location evidence="1">Cell membrane</location>
        <topology evidence="1">Multi-pass membrane protein</topology>
    </subcellularLocation>
</comment>
<keyword evidence="8 11" id="KW-0472">Membrane</keyword>
<evidence type="ECO:0000256" key="4">
    <source>
        <dbReference type="ARBA" id="ARBA00022519"/>
    </source>
</evidence>
<dbReference type="CDD" id="cd06579">
    <property type="entry name" value="TM_PBP1_transp_AraH_like"/>
    <property type="match status" value="1"/>
</dbReference>
<evidence type="ECO:0000256" key="7">
    <source>
        <dbReference type="ARBA" id="ARBA00022989"/>
    </source>
</evidence>
<dbReference type="InterPro" id="IPR001851">
    <property type="entry name" value="ABC_transp_permease"/>
</dbReference>